<dbReference type="InterPro" id="IPR036271">
    <property type="entry name" value="Tet_transcr_reg_TetR-rel_C_sf"/>
</dbReference>
<keyword evidence="2 4" id="KW-0238">DNA-binding</keyword>
<feature type="domain" description="HTH tetR-type" evidence="5">
    <location>
        <begin position="15"/>
        <end position="75"/>
    </location>
</feature>
<evidence type="ECO:0000259" key="5">
    <source>
        <dbReference type="PROSITE" id="PS50977"/>
    </source>
</evidence>
<organism evidence="6 7">
    <name type="scientific">Bowdeniella nasicola</name>
    <dbReference type="NCBI Taxonomy" id="208480"/>
    <lineage>
        <taxon>Bacteria</taxon>
        <taxon>Bacillati</taxon>
        <taxon>Actinomycetota</taxon>
        <taxon>Actinomycetes</taxon>
        <taxon>Actinomycetales</taxon>
        <taxon>Actinomycetaceae</taxon>
        <taxon>Bowdeniella</taxon>
    </lineage>
</organism>
<evidence type="ECO:0000256" key="2">
    <source>
        <dbReference type="ARBA" id="ARBA00023125"/>
    </source>
</evidence>
<keyword evidence="7" id="KW-1185">Reference proteome</keyword>
<feature type="DNA-binding region" description="H-T-H motif" evidence="4">
    <location>
        <begin position="38"/>
        <end position="57"/>
    </location>
</feature>
<dbReference type="PROSITE" id="PS50977">
    <property type="entry name" value="HTH_TETR_2"/>
    <property type="match status" value="1"/>
</dbReference>
<sequence length="216" mass="23547">MTDATDTGKAVRSRENTRERLLTAATQVFAEKGLAGATVDDLTTAAGFTRGAFYSSFSSKEEVFDQAVQQVLDRIFSTAREGVSRVDLCGDIFSDVEALISSVESDVRLLSRIELETCLAALRHPELRETYLNIRAVMREQIASIITESVHVHGRSLLIDPNALADAVIALYFNAINLAEVEGRETSTAVIVTHLINAFASDPLNLSEATARRSAR</sequence>
<dbReference type="Gene3D" id="1.10.357.10">
    <property type="entry name" value="Tetracycline Repressor, domain 2"/>
    <property type="match status" value="1"/>
</dbReference>
<dbReference type="GO" id="GO:0003677">
    <property type="term" value="F:DNA binding"/>
    <property type="evidence" value="ECO:0007669"/>
    <property type="project" value="UniProtKB-UniRule"/>
</dbReference>
<dbReference type="OrthoDB" id="7252896at2"/>
<dbReference type="SUPFAM" id="SSF46689">
    <property type="entry name" value="Homeodomain-like"/>
    <property type="match status" value="1"/>
</dbReference>
<dbReference type="Proteomes" id="UP000199288">
    <property type="component" value="Unassembled WGS sequence"/>
</dbReference>
<accession>A0A1H4ALZ0</accession>
<dbReference type="PANTHER" id="PTHR47506:SF7">
    <property type="entry name" value="TRANSCRIPTIONAL REGULATORY PROTEIN"/>
    <property type="match status" value="1"/>
</dbReference>
<dbReference type="SUPFAM" id="SSF48498">
    <property type="entry name" value="Tetracyclin repressor-like, C-terminal domain"/>
    <property type="match status" value="1"/>
</dbReference>
<dbReference type="PANTHER" id="PTHR47506">
    <property type="entry name" value="TRANSCRIPTIONAL REGULATORY PROTEIN"/>
    <property type="match status" value="1"/>
</dbReference>
<dbReference type="InterPro" id="IPR001647">
    <property type="entry name" value="HTH_TetR"/>
</dbReference>
<keyword evidence="1" id="KW-0805">Transcription regulation</keyword>
<dbReference type="Pfam" id="PF00440">
    <property type="entry name" value="TetR_N"/>
    <property type="match status" value="1"/>
</dbReference>
<keyword evidence="3" id="KW-0804">Transcription</keyword>
<evidence type="ECO:0000256" key="1">
    <source>
        <dbReference type="ARBA" id="ARBA00023015"/>
    </source>
</evidence>
<evidence type="ECO:0000256" key="4">
    <source>
        <dbReference type="PROSITE-ProRule" id="PRU00335"/>
    </source>
</evidence>
<dbReference type="EMBL" id="FNQV01000008">
    <property type="protein sequence ID" value="SEA36989.1"/>
    <property type="molecule type" value="Genomic_DNA"/>
</dbReference>
<proteinExistence type="predicted"/>
<dbReference type="InterPro" id="IPR009057">
    <property type="entry name" value="Homeodomain-like_sf"/>
</dbReference>
<reference evidence="7" key="1">
    <citation type="submission" date="2016-10" db="EMBL/GenBank/DDBJ databases">
        <authorList>
            <person name="Varghese N."/>
            <person name="Submissions S."/>
        </authorList>
    </citation>
    <scope>NUCLEOTIDE SEQUENCE [LARGE SCALE GENOMIC DNA]</scope>
    <source>
        <strain evidence="7">KPR-1</strain>
    </source>
</reference>
<evidence type="ECO:0000313" key="6">
    <source>
        <dbReference type="EMBL" id="SEA36989.1"/>
    </source>
</evidence>
<dbReference type="AlphaFoldDB" id="A0A1H4ALZ0"/>
<gene>
    <name evidence="6" type="ORF">SAMN02910418_01440</name>
</gene>
<protein>
    <submittedName>
        <fullName evidence="6">Transcriptional regulator, TetR family</fullName>
    </submittedName>
</protein>
<evidence type="ECO:0000256" key="3">
    <source>
        <dbReference type="ARBA" id="ARBA00023163"/>
    </source>
</evidence>
<evidence type="ECO:0000313" key="7">
    <source>
        <dbReference type="Proteomes" id="UP000199288"/>
    </source>
</evidence>
<dbReference type="RefSeq" id="WP_092564259.1">
    <property type="nucleotide sequence ID" value="NZ_FNQV01000008.1"/>
</dbReference>
<dbReference type="PRINTS" id="PR00455">
    <property type="entry name" value="HTHTETR"/>
</dbReference>
<name>A0A1H4ALZ0_9ACTO</name>